<accession>C1CVE1</accession>
<dbReference type="RefSeq" id="WP_012693281.1">
    <property type="nucleotide sequence ID" value="NC_012526.1"/>
</dbReference>
<proteinExistence type="predicted"/>
<evidence type="ECO:0000313" key="2">
    <source>
        <dbReference type="Proteomes" id="UP000002208"/>
    </source>
</evidence>
<dbReference type="PaxDb" id="546414-Deide_12410"/>
<dbReference type="KEGG" id="ddr:Deide_12410"/>
<dbReference type="HOGENOM" id="CLU_656763_0_0_0"/>
<dbReference type="EMBL" id="CP001114">
    <property type="protein sequence ID" value="ACO46158.1"/>
    <property type="molecule type" value="Genomic_DNA"/>
</dbReference>
<dbReference type="Proteomes" id="UP000002208">
    <property type="component" value="Chromosome"/>
</dbReference>
<gene>
    <name evidence="1" type="ordered locus">Deide_12410</name>
</gene>
<sequence length="419" mass="46699">MGEAKRRKQLGLMPDVHAFEAHMDAEGTVTFSRAPEDAALRELIEGALKASQPYGAAWDSEYRTSYVMAGRPDRFLETAEDVQSIPVPPLRRFSGDLVLGKTATEGAGMSFQVEGGSIRLREQRHSFDGQRWDSFPAHTDPRRALEYLLQHPALNLQGELVATFLIEQWGEGRIDVTPEPPDDLLEALEGVAREFHGDTPELWASTHHDLLQQDEEGPVPVARRLVLDLRRPAPLHSPLSLAFATHGNVEFHPNIEKSTFSLDGELWHPYGDPDAEAQEDALHPELAQFFDVETASVTVHADGRVEWEDGVIPEEHAEHLRTDLRESTGAGNQDAWAAWTGELLRSTFDHELAIPQDAELPVPQAVRLDIPLDALSDPDPLAQTFMESEVTFDGSHWRDLYDEEVPEELQPFAAGNTTN</sequence>
<dbReference type="AlphaFoldDB" id="C1CVE1"/>
<organism evidence="1 2">
    <name type="scientific">Deinococcus deserti (strain DSM 17065 / CIP 109153 / LMG 22923 / VCD115)</name>
    <dbReference type="NCBI Taxonomy" id="546414"/>
    <lineage>
        <taxon>Bacteria</taxon>
        <taxon>Thermotogati</taxon>
        <taxon>Deinococcota</taxon>
        <taxon>Deinococci</taxon>
        <taxon>Deinococcales</taxon>
        <taxon>Deinococcaceae</taxon>
        <taxon>Deinococcus</taxon>
    </lineage>
</organism>
<reference evidence="1 2" key="1">
    <citation type="journal article" date="2009" name="PLoS Genet.">
        <title>Alliance of proteomics and genomics to unravel the specificities of Sahara bacterium Deinococcus deserti.</title>
        <authorList>
            <person name="de Groot A."/>
            <person name="Dulermo R."/>
            <person name="Ortet P."/>
            <person name="Blanchard L."/>
            <person name="Guerin P."/>
            <person name="Fernandez B."/>
            <person name="Vacherie B."/>
            <person name="Dossat C."/>
            <person name="Jolivet E."/>
            <person name="Siguier P."/>
            <person name="Chandler M."/>
            <person name="Barakat M."/>
            <person name="Dedieu A."/>
            <person name="Barbe V."/>
            <person name="Heulin T."/>
            <person name="Sommer S."/>
            <person name="Achouak W."/>
            <person name="Armengaud J."/>
        </authorList>
    </citation>
    <scope>NUCLEOTIDE SEQUENCE [LARGE SCALE GENOMIC DNA]</scope>
    <source>
        <strain evidence="2">DSM 17065 / CIP 109153 / LMG 22923 / VCD115</strain>
    </source>
</reference>
<dbReference type="STRING" id="546414.Deide_12410"/>
<dbReference type="OrthoDB" id="60113at2"/>
<name>C1CVE1_DEIDV</name>
<evidence type="ECO:0000313" key="1">
    <source>
        <dbReference type="EMBL" id="ACO46158.1"/>
    </source>
</evidence>
<protein>
    <submittedName>
        <fullName evidence="1">Uncharacterized protein</fullName>
    </submittedName>
</protein>
<keyword evidence="2" id="KW-1185">Reference proteome</keyword>